<dbReference type="Proteomes" id="UP000176593">
    <property type="component" value="Unassembled WGS sequence"/>
</dbReference>
<sequence>MFKIIVSLVLSLVSSIALAEVAAIPTDAEIAADKSVCVTKYNPAIVPTTDKLVVALAQERCFLEVDVLVLKAKAKKSDKFEAELARVSKSLKALESAPKAVLPPGEVTPIMPAAAMPLYMMDAPSQVIEPVGNYAAATWNMFGGTPFHAELHSINSGGLKWFARAGMQRVVVRKNGQLLAIAHKGPGPAGVRFVDFYTDLNGDKKADQDPAKGIDPSEVDTIFLGYQQGDVIELVYLTPVSTIVVPGFPLQIVWGNPRRTIFHDNSVSNHSGRLSISARTGDPQY</sequence>
<feature type="chain" id="PRO_5009533192" evidence="1">
    <location>
        <begin position="20"/>
        <end position="285"/>
    </location>
</feature>
<evidence type="ECO:0000256" key="1">
    <source>
        <dbReference type="SAM" id="SignalP"/>
    </source>
</evidence>
<keyword evidence="1" id="KW-0732">Signal</keyword>
<accession>A0A1F7V7F2</accession>
<evidence type="ECO:0000313" key="2">
    <source>
        <dbReference type="EMBL" id="OGL86351.1"/>
    </source>
</evidence>
<feature type="signal peptide" evidence="1">
    <location>
        <begin position="1"/>
        <end position="19"/>
    </location>
</feature>
<dbReference type="EMBL" id="MGEQ01000010">
    <property type="protein sequence ID" value="OGL86351.1"/>
    <property type="molecule type" value="Genomic_DNA"/>
</dbReference>
<gene>
    <name evidence="2" type="ORF">A3I41_02215</name>
</gene>
<organism evidence="2 3">
    <name type="scientific">Candidatus Uhrbacteria bacterium RIFCSPLOWO2_02_FULL_48_18</name>
    <dbReference type="NCBI Taxonomy" id="1802408"/>
    <lineage>
        <taxon>Bacteria</taxon>
        <taxon>Candidatus Uhriibacteriota</taxon>
    </lineage>
</organism>
<reference evidence="2 3" key="1">
    <citation type="journal article" date="2016" name="Nat. Commun.">
        <title>Thousands of microbial genomes shed light on interconnected biogeochemical processes in an aquifer system.</title>
        <authorList>
            <person name="Anantharaman K."/>
            <person name="Brown C.T."/>
            <person name="Hug L.A."/>
            <person name="Sharon I."/>
            <person name="Castelle C.J."/>
            <person name="Probst A.J."/>
            <person name="Thomas B.C."/>
            <person name="Singh A."/>
            <person name="Wilkins M.J."/>
            <person name="Karaoz U."/>
            <person name="Brodie E.L."/>
            <person name="Williams K.H."/>
            <person name="Hubbard S.S."/>
            <person name="Banfield J.F."/>
        </authorList>
    </citation>
    <scope>NUCLEOTIDE SEQUENCE [LARGE SCALE GENOMIC DNA]</scope>
</reference>
<comment type="caution">
    <text evidence="2">The sequence shown here is derived from an EMBL/GenBank/DDBJ whole genome shotgun (WGS) entry which is preliminary data.</text>
</comment>
<evidence type="ECO:0000313" key="3">
    <source>
        <dbReference type="Proteomes" id="UP000176593"/>
    </source>
</evidence>
<name>A0A1F7V7F2_9BACT</name>
<proteinExistence type="predicted"/>
<dbReference type="AlphaFoldDB" id="A0A1F7V7F2"/>
<protein>
    <submittedName>
        <fullName evidence="2">Uncharacterized protein</fullName>
    </submittedName>
</protein>